<evidence type="ECO:0000313" key="1">
    <source>
        <dbReference type="EMBL" id="MBE9117863.1"/>
    </source>
</evidence>
<evidence type="ECO:0000313" key="2">
    <source>
        <dbReference type="Proteomes" id="UP000654482"/>
    </source>
</evidence>
<reference evidence="1" key="1">
    <citation type="submission" date="2020-10" db="EMBL/GenBank/DDBJ databases">
        <authorList>
            <person name="Castelo-Branco R."/>
            <person name="Eusebio N."/>
            <person name="Adriana R."/>
            <person name="Vieira A."/>
            <person name="Brugerolle De Fraissinette N."/>
            <person name="Rezende De Castro R."/>
            <person name="Schneider M.P."/>
            <person name="Vasconcelos V."/>
            <person name="Leao P.N."/>
        </authorList>
    </citation>
    <scope>NUCLEOTIDE SEQUENCE</scope>
    <source>
        <strain evidence="1">LEGE 07157</strain>
    </source>
</reference>
<organism evidence="1 2">
    <name type="scientific">Lusitaniella coriacea LEGE 07157</name>
    <dbReference type="NCBI Taxonomy" id="945747"/>
    <lineage>
        <taxon>Bacteria</taxon>
        <taxon>Bacillati</taxon>
        <taxon>Cyanobacteriota</taxon>
        <taxon>Cyanophyceae</taxon>
        <taxon>Spirulinales</taxon>
        <taxon>Lusitaniellaceae</taxon>
        <taxon>Lusitaniella</taxon>
    </lineage>
</organism>
<gene>
    <name evidence="1" type="ORF">IQ249_18345</name>
</gene>
<dbReference type="EMBL" id="JADEWZ010000032">
    <property type="protein sequence ID" value="MBE9117863.1"/>
    <property type="molecule type" value="Genomic_DNA"/>
</dbReference>
<accession>A0A8J7DYY7</accession>
<dbReference type="Proteomes" id="UP000654482">
    <property type="component" value="Unassembled WGS sequence"/>
</dbReference>
<keyword evidence="2" id="KW-1185">Reference proteome</keyword>
<dbReference type="RefSeq" id="WP_194030951.1">
    <property type="nucleotide sequence ID" value="NZ_JADEWZ010000032.1"/>
</dbReference>
<dbReference type="AlphaFoldDB" id="A0A8J7DYY7"/>
<name>A0A8J7DYY7_9CYAN</name>
<comment type="caution">
    <text evidence="1">The sequence shown here is derived from an EMBL/GenBank/DDBJ whole genome shotgun (WGS) entry which is preliminary data.</text>
</comment>
<protein>
    <submittedName>
        <fullName evidence="1">Uncharacterized protein</fullName>
    </submittedName>
</protein>
<sequence>MSEHRLDRIVIERPRNGMRISSRRIKGHKKELERITREASEDGLLQPYLIKVRNPTKYFSDNLSPLRNWLDSKVGQPWDNVYSKLCRNLDITTLSGQHILSHVWDFVERYVVMIDGVPYRKERQTYPLGGWWERFYIHPETGILCRVPKYKTQKPETRDDIVDVDPYHEYRKLNEIWYFITFENLPLEGKVRDVLLRVELDCDTARNKHGLLMYACYKRNATKKEIKKIKEELGLKRNQS</sequence>
<proteinExistence type="predicted"/>